<comment type="caution">
    <text evidence="2">The sequence shown here is derived from an EMBL/GenBank/DDBJ whole genome shotgun (WGS) entry which is preliminary data.</text>
</comment>
<organism evidence="2 3">
    <name type="scientific">Colletotrichum liriopes</name>
    <dbReference type="NCBI Taxonomy" id="708192"/>
    <lineage>
        <taxon>Eukaryota</taxon>
        <taxon>Fungi</taxon>
        <taxon>Dikarya</taxon>
        <taxon>Ascomycota</taxon>
        <taxon>Pezizomycotina</taxon>
        <taxon>Sordariomycetes</taxon>
        <taxon>Hypocreomycetidae</taxon>
        <taxon>Glomerellales</taxon>
        <taxon>Glomerellaceae</taxon>
        <taxon>Colletotrichum</taxon>
        <taxon>Colletotrichum spaethianum species complex</taxon>
    </lineage>
</organism>
<feature type="signal peptide" evidence="1">
    <location>
        <begin position="1"/>
        <end position="22"/>
    </location>
</feature>
<reference evidence="2 3" key="1">
    <citation type="submission" date="2021-07" db="EMBL/GenBank/DDBJ databases">
        <title>Genome data of Colletotrichum spaethianum.</title>
        <authorList>
            <person name="Utami Y.D."/>
            <person name="Hiruma K."/>
        </authorList>
    </citation>
    <scope>NUCLEOTIDE SEQUENCE [LARGE SCALE GENOMIC DNA]</scope>
    <source>
        <strain evidence="2 3">MAFF 242679</strain>
    </source>
</reference>
<keyword evidence="1" id="KW-0732">Signal</keyword>
<gene>
    <name evidence="2" type="ORF">ColLi_12712</name>
</gene>
<feature type="chain" id="PRO_5041439476" evidence="1">
    <location>
        <begin position="23"/>
        <end position="182"/>
    </location>
</feature>
<keyword evidence="3" id="KW-1185">Reference proteome</keyword>
<name>A0AA37LYY9_9PEZI</name>
<accession>A0AA37LYY9</accession>
<dbReference type="AlphaFoldDB" id="A0AA37LYY9"/>
<evidence type="ECO:0000313" key="3">
    <source>
        <dbReference type="Proteomes" id="UP001055172"/>
    </source>
</evidence>
<proteinExistence type="predicted"/>
<protein>
    <submittedName>
        <fullName evidence="2">Uncharacterized protein</fullName>
    </submittedName>
</protein>
<evidence type="ECO:0000313" key="2">
    <source>
        <dbReference type="EMBL" id="GJC89874.1"/>
    </source>
</evidence>
<sequence>MAIAVLLLVTRWKLVAIHPARSNSTTPVDQTTDRICSALFALRKMAPQHSGLAPTPFELLRLDPHTKPFSPAESSAFPGSEGYLAVHEQLREAEARVRAEIWSRYARGDESLKPVVEALWHVGYMLRDDETRFYFLTDIQPRFSRPSAWKTVVASVGAQQTRADVVDGLCWGLWSSKGWVDV</sequence>
<dbReference type="Proteomes" id="UP001055172">
    <property type="component" value="Unassembled WGS sequence"/>
</dbReference>
<dbReference type="EMBL" id="BPPX01000046">
    <property type="protein sequence ID" value="GJC89874.1"/>
    <property type="molecule type" value="Genomic_DNA"/>
</dbReference>
<evidence type="ECO:0000256" key="1">
    <source>
        <dbReference type="SAM" id="SignalP"/>
    </source>
</evidence>